<reference evidence="2 3" key="1">
    <citation type="submission" date="2016-02" db="EMBL/GenBank/DDBJ databases">
        <title>Genome sequence of Clostridium thermobutyricum DSM 4928.</title>
        <authorList>
            <person name="Poehlein A."/>
            <person name="Daniel R."/>
        </authorList>
    </citation>
    <scope>NUCLEOTIDE SEQUENCE [LARGE SCALE GENOMIC DNA]</scope>
    <source>
        <strain evidence="2 3">DSM 4928</strain>
    </source>
</reference>
<comment type="caution">
    <text evidence="2">The sequence shown here is derived from an EMBL/GenBank/DDBJ whole genome shotgun (WGS) entry which is preliminary data.</text>
</comment>
<sequence>MENKRNGSVLVESLIAISITIIALSLVGKSILNYYSIQRAEEKRYEKANIIEILEKEIKYNTSLCSISNKFKYSNELYLDLKELNENKIINSNIIDLLNEESGDISLKKIKSNDASIEFLIKLEEEKFEKNFGKEKWMELQGIYSSGN</sequence>
<keyword evidence="1" id="KW-0812">Transmembrane</keyword>
<organism evidence="2 3">
    <name type="scientific">Clostridium thermobutyricum DSM 4928</name>
    <dbReference type="NCBI Taxonomy" id="1121339"/>
    <lineage>
        <taxon>Bacteria</taxon>
        <taxon>Bacillati</taxon>
        <taxon>Bacillota</taxon>
        <taxon>Clostridia</taxon>
        <taxon>Eubacteriales</taxon>
        <taxon>Clostridiaceae</taxon>
        <taxon>Clostridium</taxon>
    </lineage>
</organism>
<protein>
    <submittedName>
        <fullName evidence="2">Uncharacterized protein</fullName>
    </submittedName>
</protein>
<evidence type="ECO:0000313" key="3">
    <source>
        <dbReference type="Proteomes" id="UP000191448"/>
    </source>
</evidence>
<proteinExistence type="predicted"/>
<evidence type="ECO:0000313" key="2">
    <source>
        <dbReference type="EMBL" id="OPX47936.1"/>
    </source>
</evidence>
<feature type="transmembrane region" description="Helical" evidence="1">
    <location>
        <begin position="14"/>
        <end position="35"/>
    </location>
</feature>
<dbReference type="EMBL" id="LTAY01000037">
    <property type="protein sequence ID" value="OPX47936.1"/>
    <property type="molecule type" value="Genomic_DNA"/>
</dbReference>
<keyword evidence="1" id="KW-0472">Membrane</keyword>
<dbReference type="Proteomes" id="UP000191448">
    <property type="component" value="Unassembled WGS sequence"/>
</dbReference>
<gene>
    <name evidence="2" type="ORF">CLTHE_15070</name>
</gene>
<evidence type="ECO:0000256" key="1">
    <source>
        <dbReference type="SAM" id="Phobius"/>
    </source>
</evidence>
<keyword evidence="1" id="KW-1133">Transmembrane helix</keyword>
<name>A0A1V4SWJ5_9CLOT</name>
<dbReference type="AlphaFoldDB" id="A0A1V4SWJ5"/>
<accession>A0A1V4SWJ5</accession>
<dbReference type="RefSeq" id="WP_080022702.1">
    <property type="nucleotide sequence ID" value="NZ_LTAY01000037.1"/>
</dbReference>